<dbReference type="CTD" id="78775258"/>
<comment type="caution">
    <text evidence="1">The sequence shown here is derived from an EMBL/GenBank/DDBJ whole genome shotgun (WGS) entry which is preliminary data.</text>
</comment>
<gene>
    <name evidence="1" type="ORF">GCK72_011642</name>
</gene>
<evidence type="ECO:0000313" key="1">
    <source>
        <dbReference type="EMBL" id="KAF1763376.1"/>
    </source>
</evidence>
<evidence type="ECO:0000313" key="2">
    <source>
        <dbReference type="Proteomes" id="UP000483820"/>
    </source>
</evidence>
<dbReference type="Proteomes" id="UP000483820">
    <property type="component" value="Chromosome III"/>
</dbReference>
<sequence length="85" mass="9764">MLITVQSAPNFNKLSWAENEKRLKVCGKRNRINPDEKWFGALAPNGKYSFDSLGVLISTRHVIFSYRQFDKIVDITTECPNYNAP</sequence>
<dbReference type="EMBL" id="WUAV01000003">
    <property type="protein sequence ID" value="KAF1763376.1"/>
    <property type="molecule type" value="Genomic_DNA"/>
</dbReference>
<organism evidence="1 2">
    <name type="scientific">Caenorhabditis remanei</name>
    <name type="common">Caenorhabditis vulgaris</name>
    <dbReference type="NCBI Taxonomy" id="31234"/>
    <lineage>
        <taxon>Eukaryota</taxon>
        <taxon>Metazoa</taxon>
        <taxon>Ecdysozoa</taxon>
        <taxon>Nematoda</taxon>
        <taxon>Chromadorea</taxon>
        <taxon>Rhabditida</taxon>
        <taxon>Rhabditina</taxon>
        <taxon>Rhabditomorpha</taxon>
        <taxon>Rhabditoidea</taxon>
        <taxon>Rhabditidae</taxon>
        <taxon>Peloderinae</taxon>
        <taxon>Caenorhabditis</taxon>
    </lineage>
</organism>
<dbReference type="GeneID" id="78775258"/>
<protein>
    <submittedName>
        <fullName evidence="1">Uncharacterized protein</fullName>
    </submittedName>
</protein>
<dbReference type="InterPro" id="IPR005514">
    <property type="entry name" value="DUF316"/>
</dbReference>
<dbReference type="RefSeq" id="XP_053588164.1">
    <property type="nucleotide sequence ID" value="XM_053728587.1"/>
</dbReference>
<dbReference type="KEGG" id="crq:GCK72_011642"/>
<dbReference type="Pfam" id="PF03761">
    <property type="entry name" value="DUF316"/>
    <property type="match status" value="1"/>
</dbReference>
<name>A0A6A5H929_CAERE</name>
<reference evidence="1 2" key="1">
    <citation type="submission" date="2019-12" db="EMBL/GenBank/DDBJ databases">
        <title>Chromosome-level assembly of the Caenorhabditis remanei genome.</title>
        <authorList>
            <person name="Teterina A.A."/>
            <person name="Willis J.H."/>
            <person name="Phillips P.C."/>
        </authorList>
    </citation>
    <scope>NUCLEOTIDE SEQUENCE [LARGE SCALE GENOMIC DNA]</scope>
    <source>
        <strain evidence="1 2">PX506</strain>
        <tissue evidence="1">Whole organism</tissue>
    </source>
</reference>
<proteinExistence type="predicted"/>
<accession>A0A6A5H929</accession>
<dbReference type="AlphaFoldDB" id="A0A6A5H929"/>